<name>A0A6A5ZB90_9PLEO</name>
<evidence type="ECO:0000313" key="2">
    <source>
        <dbReference type="Proteomes" id="UP000799770"/>
    </source>
</evidence>
<keyword evidence="2" id="KW-1185">Reference proteome</keyword>
<sequence length="181" mass="20430">MASQSHPVFTIIEPPTRRNVAKPSVILYGSMEKAGTVDISWRDDLTSSLSDLPVTVINPLNKKWDKTWEEDITFTPFKEQVEWEMDYGKLADVIVFYFVPGSEAPIALLELGMYAGTGKVVCCCPEGFWKRGNVQIVCERYGISLVGSTEELKDVVRARMERALKDSSESERRFRDIEGGE</sequence>
<dbReference type="Proteomes" id="UP000799770">
    <property type="component" value="Unassembled WGS sequence"/>
</dbReference>
<dbReference type="AlphaFoldDB" id="A0A6A5ZB90"/>
<dbReference type="InterPro" id="IPR039470">
    <property type="entry name" value="Nuc_deoxyri_tr2"/>
</dbReference>
<gene>
    <name evidence="1" type="ORF">BDV96DRAFT_27432</name>
</gene>
<evidence type="ECO:0000313" key="1">
    <source>
        <dbReference type="EMBL" id="KAF2116496.1"/>
    </source>
</evidence>
<organism evidence="1 2">
    <name type="scientific">Lophiotrema nucula</name>
    <dbReference type="NCBI Taxonomy" id="690887"/>
    <lineage>
        <taxon>Eukaryota</taxon>
        <taxon>Fungi</taxon>
        <taxon>Dikarya</taxon>
        <taxon>Ascomycota</taxon>
        <taxon>Pezizomycotina</taxon>
        <taxon>Dothideomycetes</taxon>
        <taxon>Pleosporomycetidae</taxon>
        <taxon>Pleosporales</taxon>
        <taxon>Lophiotremataceae</taxon>
        <taxon>Lophiotrema</taxon>
    </lineage>
</organism>
<dbReference type="Pfam" id="PF15891">
    <property type="entry name" value="Nuc_deoxyri_tr2"/>
    <property type="match status" value="1"/>
</dbReference>
<reference evidence="1" key="1">
    <citation type="journal article" date="2020" name="Stud. Mycol.">
        <title>101 Dothideomycetes genomes: a test case for predicting lifestyles and emergence of pathogens.</title>
        <authorList>
            <person name="Haridas S."/>
            <person name="Albert R."/>
            <person name="Binder M."/>
            <person name="Bloem J."/>
            <person name="Labutti K."/>
            <person name="Salamov A."/>
            <person name="Andreopoulos B."/>
            <person name="Baker S."/>
            <person name="Barry K."/>
            <person name="Bills G."/>
            <person name="Bluhm B."/>
            <person name="Cannon C."/>
            <person name="Castanera R."/>
            <person name="Culley D."/>
            <person name="Daum C."/>
            <person name="Ezra D."/>
            <person name="Gonzalez J."/>
            <person name="Henrissat B."/>
            <person name="Kuo A."/>
            <person name="Liang C."/>
            <person name="Lipzen A."/>
            <person name="Lutzoni F."/>
            <person name="Magnuson J."/>
            <person name="Mondo S."/>
            <person name="Nolan M."/>
            <person name="Ohm R."/>
            <person name="Pangilinan J."/>
            <person name="Park H.-J."/>
            <person name="Ramirez L."/>
            <person name="Alfaro M."/>
            <person name="Sun H."/>
            <person name="Tritt A."/>
            <person name="Yoshinaga Y."/>
            <person name="Zwiers L.-H."/>
            <person name="Turgeon B."/>
            <person name="Goodwin S."/>
            <person name="Spatafora J."/>
            <person name="Crous P."/>
            <person name="Grigoriev I."/>
        </authorList>
    </citation>
    <scope>NUCLEOTIDE SEQUENCE</scope>
    <source>
        <strain evidence="1">CBS 627.86</strain>
    </source>
</reference>
<protein>
    <submittedName>
        <fullName evidence="1">Uncharacterized protein</fullName>
    </submittedName>
</protein>
<dbReference type="EMBL" id="ML977320">
    <property type="protein sequence ID" value="KAF2116496.1"/>
    <property type="molecule type" value="Genomic_DNA"/>
</dbReference>
<dbReference type="Gene3D" id="3.40.50.450">
    <property type="match status" value="1"/>
</dbReference>
<dbReference type="OrthoDB" id="2893324at2759"/>
<accession>A0A6A5ZB90</accession>
<proteinExistence type="predicted"/>